<reference evidence="9 10" key="1">
    <citation type="journal article" date="2020" name="Nat. Food">
        <title>A phased Vanilla planifolia genome enables genetic improvement of flavour and production.</title>
        <authorList>
            <person name="Hasing T."/>
            <person name="Tang H."/>
            <person name="Brym M."/>
            <person name="Khazi F."/>
            <person name="Huang T."/>
            <person name="Chambers A.H."/>
        </authorList>
    </citation>
    <scope>NUCLEOTIDE SEQUENCE [LARGE SCALE GENOMIC DNA]</scope>
    <source>
        <tissue evidence="9">Leaf</tissue>
    </source>
</reference>
<evidence type="ECO:0008006" key="11">
    <source>
        <dbReference type="Google" id="ProtNLM"/>
    </source>
</evidence>
<feature type="transmembrane region" description="Helical" evidence="7">
    <location>
        <begin position="191"/>
        <end position="212"/>
    </location>
</feature>
<keyword evidence="3 7" id="KW-0812">Transmembrane</keyword>
<dbReference type="InterPro" id="IPR007271">
    <property type="entry name" value="Nuc_sug_transpt"/>
</dbReference>
<evidence type="ECO:0000256" key="2">
    <source>
        <dbReference type="ARBA" id="ARBA00006447"/>
    </source>
</evidence>
<evidence type="ECO:0000256" key="7">
    <source>
        <dbReference type="SAM" id="Phobius"/>
    </source>
</evidence>
<feature type="signal peptide" evidence="8">
    <location>
        <begin position="1"/>
        <end position="18"/>
    </location>
</feature>
<dbReference type="NCBIfam" id="TIGR00803">
    <property type="entry name" value="nst"/>
    <property type="match status" value="1"/>
</dbReference>
<feature type="transmembrane region" description="Helical" evidence="7">
    <location>
        <begin position="261"/>
        <end position="281"/>
    </location>
</feature>
<dbReference type="GO" id="GO:0015165">
    <property type="term" value="F:pyrimidine nucleotide-sugar transmembrane transporter activity"/>
    <property type="evidence" value="ECO:0007669"/>
    <property type="project" value="InterPro"/>
</dbReference>
<sequence>MKWYFVAALLTILTSSQGILTTLSQSNGRYKYDYATIPFLAEIFKLLVSIFFLWREFNSSSPPRMTTEWKSVRLFIVPSVIYLVHNNVQFATLIFVDPSTYQIMGNLKIVTTGILFRFFLKRKLSNLQWMAIILLAVGTTTSQVKGCGDVPCDSLFSAPIQGYILGVFSACLSALAGVYTEYLMKKNNDSLYWQNVQLYTFGTIFNMARLLWDDYRVGFEKGPWWERLLNGYTITTWLVVLNLGTTGLLVSWLMKFADNIVKVYSTSMAMLLTMLLSVYLFSFHPTLQLFLGILICMVSLHLYFAPVHILVDFPVASKAASSTLKEVTIVHQGGE</sequence>
<feature type="transmembrane region" description="Helical" evidence="7">
    <location>
        <begin position="287"/>
        <end position="311"/>
    </location>
</feature>
<feature type="transmembrane region" description="Helical" evidence="7">
    <location>
        <begin position="127"/>
        <end position="144"/>
    </location>
</feature>
<organism evidence="9 10">
    <name type="scientific">Vanilla planifolia</name>
    <name type="common">Vanilla</name>
    <dbReference type="NCBI Taxonomy" id="51239"/>
    <lineage>
        <taxon>Eukaryota</taxon>
        <taxon>Viridiplantae</taxon>
        <taxon>Streptophyta</taxon>
        <taxon>Embryophyta</taxon>
        <taxon>Tracheophyta</taxon>
        <taxon>Spermatophyta</taxon>
        <taxon>Magnoliopsida</taxon>
        <taxon>Liliopsida</taxon>
        <taxon>Asparagales</taxon>
        <taxon>Orchidaceae</taxon>
        <taxon>Vanilloideae</taxon>
        <taxon>Vanilleae</taxon>
        <taxon>Vanilla</taxon>
    </lineage>
</organism>
<evidence type="ECO:0000256" key="1">
    <source>
        <dbReference type="ARBA" id="ARBA00004141"/>
    </source>
</evidence>
<evidence type="ECO:0000256" key="8">
    <source>
        <dbReference type="SAM" id="SignalP"/>
    </source>
</evidence>
<dbReference type="EMBL" id="JADCNM010000013">
    <property type="protein sequence ID" value="KAG0455888.1"/>
    <property type="molecule type" value="Genomic_DNA"/>
</dbReference>
<feature type="transmembrane region" description="Helical" evidence="7">
    <location>
        <begin position="74"/>
        <end position="95"/>
    </location>
</feature>
<feature type="transmembrane region" description="Helical" evidence="7">
    <location>
        <begin position="156"/>
        <end position="179"/>
    </location>
</feature>
<accession>A0A835UC84</accession>
<evidence type="ECO:0000256" key="6">
    <source>
        <dbReference type="ARBA" id="ARBA00046155"/>
    </source>
</evidence>
<comment type="caution">
    <text evidence="9">The sequence shown here is derived from an EMBL/GenBank/DDBJ whole genome shotgun (WGS) entry which is preliminary data.</text>
</comment>
<evidence type="ECO:0000313" key="9">
    <source>
        <dbReference type="EMBL" id="KAG0455888.1"/>
    </source>
</evidence>
<gene>
    <name evidence="9" type="ORF">HPP92_023676</name>
</gene>
<proteinExistence type="inferred from homology"/>
<protein>
    <recommendedName>
        <fullName evidence="11">CMP-sialic acid transporter 1</fullName>
    </recommendedName>
</protein>
<comment type="similarity">
    <text evidence="2">Belongs to the nucleotide-sugar transporter family. CMP-Sialate:CMP antiporter (TC 2.A.7.12) subfamily.</text>
</comment>
<comment type="function">
    <text evidence="6">Sugar transporter involved in the transport of CMP-sialic acid from the cytoplasm into the Golgi. May transport important nucleotide sugars such as CMP-Kdo (2-keto-3-deoxy-D-manno-octulosonic acid) in physiological conditions.</text>
</comment>
<feature type="transmembrane region" description="Helical" evidence="7">
    <location>
        <begin position="232"/>
        <end position="254"/>
    </location>
</feature>
<evidence type="ECO:0000313" key="10">
    <source>
        <dbReference type="Proteomes" id="UP000639772"/>
    </source>
</evidence>
<dbReference type="SUPFAM" id="SSF103481">
    <property type="entry name" value="Multidrug resistance efflux transporter EmrE"/>
    <property type="match status" value="1"/>
</dbReference>
<dbReference type="PIRSF" id="PIRSF005799">
    <property type="entry name" value="UDP-gal_transpt"/>
    <property type="match status" value="1"/>
</dbReference>
<evidence type="ECO:0000256" key="3">
    <source>
        <dbReference type="ARBA" id="ARBA00022692"/>
    </source>
</evidence>
<keyword evidence="8" id="KW-0732">Signal</keyword>
<dbReference type="GO" id="GO:0000139">
    <property type="term" value="C:Golgi membrane"/>
    <property type="evidence" value="ECO:0007669"/>
    <property type="project" value="InterPro"/>
</dbReference>
<name>A0A835UC84_VANPL</name>
<feature type="transmembrane region" description="Helical" evidence="7">
    <location>
        <begin position="101"/>
        <end position="120"/>
    </location>
</feature>
<feature type="transmembrane region" description="Helical" evidence="7">
    <location>
        <begin position="34"/>
        <end position="54"/>
    </location>
</feature>
<feature type="chain" id="PRO_5032546702" description="CMP-sialic acid transporter 1" evidence="8">
    <location>
        <begin position="19"/>
        <end position="335"/>
    </location>
</feature>
<dbReference type="Pfam" id="PF04142">
    <property type="entry name" value="Nuc_sug_transp"/>
    <property type="match status" value="1"/>
</dbReference>
<evidence type="ECO:0000256" key="4">
    <source>
        <dbReference type="ARBA" id="ARBA00022989"/>
    </source>
</evidence>
<dbReference type="InterPro" id="IPR037185">
    <property type="entry name" value="EmrE-like"/>
</dbReference>
<evidence type="ECO:0000256" key="5">
    <source>
        <dbReference type="ARBA" id="ARBA00023136"/>
    </source>
</evidence>
<dbReference type="OrthoDB" id="408493at2759"/>
<dbReference type="Proteomes" id="UP000639772">
    <property type="component" value="Chromosome 13"/>
</dbReference>
<dbReference type="AlphaFoldDB" id="A0A835UC84"/>
<keyword evidence="5 7" id="KW-0472">Membrane</keyword>
<dbReference type="PANTHER" id="PTHR10231">
    <property type="entry name" value="NUCLEOTIDE-SUGAR TRANSMEMBRANE TRANSPORTER"/>
    <property type="match status" value="1"/>
</dbReference>
<comment type="subcellular location">
    <subcellularLocation>
        <location evidence="1">Membrane</location>
        <topology evidence="1">Multi-pass membrane protein</topology>
    </subcellularLocation>
</comment>
<keyword evidence="4 7" id="KW-1133">Transmembrane helix</keyword>